<dbReference type="EMBL" id="JASWJB010000004">
    <property type="protein sequence ID" value="KAK2616678.1"/>
    <property type="molecule type" value="Genomic_DNA"/>
</dbReference>
<organism evidence="2 3">
    <name type="scientific">Conoideocrella luteorostrata</name>
    <dbReference type="NCBI Taxonomy" id="1105319"/>
    <lineage>
        <taxon>Eukaryota</taxon>
        <taxon>Fungi</taxon>
        <taxon>Dikarya</taxon>
        <taxon>Ascomycota</taxon>
        <taxon>Pezizomycotina</taxon>
        <taxon>Sordariomycetes</taxon>
        <taxon>Hypocreomycetidae</taxon>
        <taxon>Hypocreales</taxon>
        <taxon>Clavicipitaceae</taxon>
        <taxon>Conoideocrella</taxon>
    </lineage>
</organism>
<reference evidence="2" key="1">
    <citation type="submission" date="2023-06" db="EMBL/GenBank/DDBJ databases">
        <title>Conoideocrella luteorostrata (Hypocreales: Clavicipitaceae), a potential biocontrol fungus for elongate hemlock scale in United States Christmas tree production areas.</title>
        <authorList>
            <person name="Barrett H."/>
            <person name="Lovett B."/>
            <person name="Macias A.M."/>
            <person name="Stajich J.E."/>
            <person name="Kasson M.T."/>
        </authorList>
    </citation>
    <scope>NUCLEOTIDE SEQUENCE</scope>
    <source>
        <strain evidence="2">ARSEF 14590</strain>
    </source>
</reference>
<dbReference type="Pfam" id="PF24854">
    <property type="entry name" value="DUF7728"/>
    <property type="match status" value="1"/>
</dbReference>
<comment type="caution">
    <text evidence="2">The sequence shown here is derived from an EMBL/GenBank/DDBJ whole genome shotgun (WGS) entry which is preliminary data.</text>
</comment>
<protein>
    <recommendedName>
        <fullName evidence="1">DUF7728 domain-containing protein</fullName>
    </recommendedName>
</protein>
<proteinExistence type="predicted"/>
<gene>
    <name evidence="2" type="ORF">QQS21_000501</name>
</gene>
<evidence type="ECO:0000313" key="3">
    <source>
        <dbReference type="Proteomes" id="UP001251528"/>
    </source>
</evidence>
<keyword evidence="3" id="KW-1185">Reference proteome</keyword>
<sequence length="226" mass="25889">MRSRNKVSRTKPTLHDDLLADQGQCLNLRCEQCPVQDSRIRLDFAIKDHTKLLVNGFELYPSHDEDREPLITAIVQDSNISGTEPHEETISYQLNITTVEKDETENIELIDIHYETRQVGHLTVKDVPAVHVRLIKLSTEEVLIGALSAKDNYETDCSTMQCWAYKFTLGPLRSSDEAMQQCCSRSSGKESHNPTDINWHHEMALRSGNFLLPGDKIESEKRKRER</sequence>
<accession>A0AAJ0CZ00</accession>
<dbReference type="Proteomes" id="UP001251528">
    <property type="component" value="Unassembled WGS sequence"/>
</dbReference>
<name>A0AAJ0CZ00_9HYPO</name>
<evidence type="ECO:0000313" key="2">
    <source>
        <dbReference type="EMBL" id="KAK2616678.1"/>
    </source>
</evidence>
<dbReference type="InterPro" id="IPR056145">
    <property type="entry name" value="DUF7728"/>
</dbReference>
<evidence type="ECO:0000259" key="1">
    <source>
        <dbReference type="Pfam" id="PF24854"/>
    </source>
</evidence>
<feature type="domain" description="DUF7728" evidence="1">
    <location>
        <begin position="36"/>
        <end position="149"/>
    </location>
</feature>
<dbReference type="AlphaFoldDB" id="A0AAJ0CZ00"/>